<keyword evidence="3" id="KW-1185">Reference proteome</keyword>
<reference evidence="3" key="2">
    <citation type="submission" date="2019-02" db="EMBL/GenBank/DDBJ databases">
        <title>Granulicella sibirica sp. nov., a psychrotolerant acidobacterium isolated from an organic soil layer in forested tundra, West Siberia.</title>
        <authorList>
            <person name="Oshkin I.Y."/>
            <person name="Kulichevskaya I.S."/>
            <person name="Rijpstra W.I.C."/>
            <person name="Sinninghe Damste J.S."/>
            <person name="Rakitin A.L."/>
            <person name="Ravin N.V."/>
            <person name="Dedysh S.N."/>
        </authorList>
    </citation>
    <scope>NUCLEOTIDE SEQUENCE [LARGE SCALE GENOMIC DNA]</scope>
    <source>
        <strain evidence="3">AF10</strain>
    </source>
</reference>
<dbReference type="Proteomes" id="UP000289437">
    <property type="component" value="Unassembled WGS sequence"/>
</dbReference>
<evidence type="ECO:0000313" key="2">
    <source>
        <dbReference type="EMBL" id="RXH56690.1"/>
    </source>
</evidence>
<dbReference type="EMBL" id="RDSM01000002">
    <property type="protein sequence ID" value="RXH56690.1"/>
    <property type="molecule type" value="Genomic_DNA"/>
</dbReference>
<proteinExistence type="predicted"/>
<keyword evidence="1" id="KW-0732">Signal</keyword>
<accession>A0A4Q0T2N7</accession>
<protein>
    <submittedName>
        <fullName evidence="2">Uncharacterized protein</fullName>
    </submittedName>
</protein>
<name>A0A4Q0T2N7_9BACT</name>
<evidence type="ECO:0000313" key="3">
    <source>
        <dbReference type="Proteomes" id="UP000289437"/>
    </source>
</evidence>
<reference evidence="2 3" key="1">
    <citation type="submission" date="2018-11" db="EMBL/GenBank/DDBJ databases">
        <authorList>
            <person name="Mardanov A.V."/>
            <person name="Ravin N.V."/>
            <person name="Dedysh S.N."/>
        </authorList>
    </citation>
    <scope>NUCLEOTIDE SEQUENCE [LARGE SCALE GENOMIC DNA]</scope>
    <source>
        <strain evidence="2 3">AF10</strain>
    </source>
</reference>
<dbReference type="OrthoDB" id="129904at2"/>
<feature type="chain" id="PRO_5021022085" evidence="1">
    <location>
        <begin position="20"/>
        <end position="546"/>
    </location>
</feature>
<dbReference type="AlphaFoldDB" id="A0A4Q0T2N7"/>
<feature type="signal peptide" evidence="1">
    <location>
        <begin position="1"/>
        <end position="19"/>
    </location>
</feature>
<dbReference type="RefSeq" id="WP_128914113.1">
    <property type="nucleotide sequence ID" value="NZ_RDSM01000002.1"/>
</dbReference>
<comment type="caution">
    <text evidence="2">The sequence shown here is derived from an EMBL/GenBank/DDBJ whole genome shotgun (WGS) entry which is preliminary data.</text>
</comment>
<sequence>MKRFILHALALSFVMFAWAVSRAQAQSPSCISSLQQAIARYQKAQLDLAAEKAKAAANQPADVAHAQEEADASSGELHQDLTFEKSSPCMIAAILSNSEYQQNLVSRVKAAYQQNGSSNGSSGTTNVVSKGLAARVLSLASEYGALSESVSGQTVTLSGTLAGIPLALERAKILQPCVQAFSGAKCISFKTTDGLDRVSYSVAFAASQSSSQVTGTASGSTSSTQPTAFNASYQTLQQANVKVVLIKGVAATPDDISKAITALDGSSNILSVGDNKAALLALIDSYKDNAAIWAREEFTRLTGISQSDVSAELASWSQSLPSALCKAKNPCTLQKDAENYIEHYVAYLTNQHDFVESQRKKPIVTAEYDANFPAAQTSNSTARLIAGYTFPKTKLTLTANAAGSFYNGNPSATVPGARVLRDFQAAGELAYTFGSTKTSFLGQSTASAAYYYQDQTSPSILNITPGEPVSGITFTSLPSTATQVFAKRGVINLAQMKFNFIPGKGSIDVPVSVTWSNRTELVTQPVWRTQVGISYDFDSLFSGLGK</sequence>
<organism evidence="2 3">
    <name type="scientific">Granulicella sibirica</name>
    <dbReference type="NCBI Taxonomy" id="2479048"/>
    <lineage>
        <taxon>Bacteria</taxon>
        <taxon>Pseudomonadati</taxon>
        <taxon>Acidobacteriota</taxon>
        <taxon>Terriglobia</taxon>
        <taxon>Terriglobales</taxon>
        <taxon>Acidobacteriaceae</taxon>
        <taxon>Granulicella</taxon>
    </lineage>
</organism>
<gene>
    <name evidence="2" type="ORF">GRAN_3547</name>
</gene>
<evidence type="ECO:0000256" key="1">
    <source>
        <dbReference type="SAM" id="SignalP"/>
    </source>
</evidence>